<feature type="transmembrane region" description="Helical" evidence="1">
    <location>
        <begin position="529"/>
        <end position="550"/>
    </location>
</feature>
<dbReference type="InterPro" id="IPR036927">
    <property type="entry name" value="Cyt_c_oxase-like_su1_sf"/>
</dbReference>
<feature type="transmembrane region" description="Helical" evidence="1">
    <location>
        <begin position="380"/>
        <end position="404"/>
    </location>
</feature>
<feature type="transmembrane region" description="Helical" evidence="1">
    <location>
        <begin position="457"/>
        <end position="477"/>
    </location>
</feature>
<organism evidence="3 4">
    <name type="scientific">Variovorax ureilyticus</name>
    <dbReference type="NCBI Taxonomy" id="1836198"/>
    <lineage>
        <taxon>Bacteria</taxon>
        <taxon>Pseudomonadati</taxon>
        <taxon>Pseudomonadota</taxon>
        <taxon>Betaproteobacteria</taxon>
        <taxon>Burkholderiales</taxon>
        <taxon>Comamonadaceae</taxon>
        <taxon>Variovorax</taxon>
    </lineage>
</organism>
<dbReference type="Pfam" id="PF00115">
    <property type="entry name" value="COX1"/>
    <property type="match status" value="1"/>
</dbReference>
<accession>A0ABU8VN02</accession>
<keyword evidence="1" id="KW-0812">Transmembrane</keyword>
<dbReference type="Gene3D" id="1.20.210.10">
    <property type="entry name" value="Cytochrome c oxidase-like, subunit I domain"/>
    <property type="match status" value="1"/>
</dbReference>
<proteinExistence type="predicted"/>
<keyword evidence="1" id="KW-0472">Membrane</keyword>
<feature type="transmembrane region" description="Helical" evidence="1">
    <location>
        <begin position="24"/>
        <end position="45"/>
    </location>
</feature>
<feature type="transmembrane region" description="Helical" evidence="1">
    <location>
        <begin position="424"/>
        <end position="445"/>
    </location>
</feature>
<sequence length="781" mass="86808">MMAKVAAAAPPLSDIRTTERLSPWWRGASLFTMALGFAVLVLLTFKVYHEAPPIPERVVTVDGTLVYTGVDVQQGQQVFLRYALMENGSIWGHGALLGPDFSAEFLHSLALHQAESLARQNQGVKLESLTAMQRALVEAEVRTRLKENRYDQQSAVLVVDRSYREWFEGRTRGWEEYFSLPARNGGLRTRTISDPSELNQLSAFVAWTAWAAVANRPGTAHSYTNNFPFDPVAGNTPPADAVLWSALSLIFLLGGTATVLLAFGKFDYLGWKARPGYLLPKVLGASVTPAQRATLKYFALVAFLVLAQTLVGGAVAHYRADPGSFYGFDLAAWLPSNLLRTWHLQLAIFWIATAYVAGALFLAASLGGGDPPGQRRSIDVLFWALATVVIGSLLGEWAGMRQLLPQLWFWFGHQGWEYLELGRAWQMMLAVALLFWFALLLRAVLPALHDPERREIAALFLCAAIAIPVFYLPAMFFDGRTHFSVVDVWRFWIIHLWVEGFFEFFVTVMVAIIFFQFGVVSRITATRVIYLDAILYFAGGFIGTGHHWYWTGQTTFNMAASALFSALEVVPLTLITLDAWDFVRLSRPSSDPDRERIEVPHKWTFYFLMAVGFWNFVGAGVFGFLINLPIVSYFETGTLLTINHAHATMMGVFGMLGIALIVFAIRQTVDEPLWKVLERYVRVGFWGMNGGLVLMIVLSLFPAGILQLADVLANGYWHARSQAYTAGTIPIFLEWSRLPGDLVFILLGVVPVTFAAARAYLASRAPPTGAAMTLPAIQPHA</sequence>
<dbReference type="InterPro" id="IPR054309">
    <property type="entry name" value="NorB_cytochrome_c-like"/>
</dbReference>
<evidence type="ECO:0000256" key="1">
    <source>
        <dbReference type="SAM" id="Phobius"/>
    </source>
</evidence>
<feature type="transmembrane region" description="Helical" evidence="1">
    <location>
        <begin position="347"/>
        <end position="368"/>
    </location>
</feature>
<keyword evidence="4" id="KW-1185">Reference proteome</keyword>
<feature type="transmembrane region" description="Helical" evidence="1">
    <location>
        <begin position="646"/>
        <end position="665"/>
    </location>
</feature>
<feature type="transmembrane region" description="Helical" evidence="1">
    <location>
        <begin position="603"/>
        <end position="626"/>
    </location>
</feature>
<feature type="domain" description="Nitric oxide reductase subunit B cytochrome c-like" evidence="2">
    <location>
        <begin position="55"/>
        <end position="228"/>
    </location>
</feature>
<feature type="transmembrane region" description="Helical" evidence="1">
    <location>
        <begin position="241"/>
        <end position="264"/>
    </location>
</feature>
<name>A0ABU8VN02_9BURK</name>
<evidence type="ECO:0000313" key="4">
    <source>
        <dbReference type="Proteomes" id="UP001365846"/>
    </source>
</evidence>
<reference evidence="3 4" key="1">
    <citation type="submission" date="2024-03" db="EMBL/GenBank/DDBJ databases">
        <title>Novel species of the genus Variovorax.</title>
        <authorList>
            <person name="Liu Q."/>
            <person name="Xin Y.-H."/>
        </authorList>
    </citation>
    <scope>NUCLEOTIDE SEQUENCE [LARGE SCALE GENOMIC DNA]</scope>
    <source>
        <strain evidence="3 4">KACC 18899</strain>
    </source>
</reference>
<dbReference type="SUPFAM" id="SSF81442">
    <property type="entry name" value="Cytochrome c oxidase subunit I-like"/>
    <property type="match status" value="1"/>
</dbReference>
<dbReference type="EMBL" id="JBBKZU010000012">
    <property type="protein sequence ID" value="MEJ8814370.1"/>
    <property type="molecule type" value="Genomic_DNA"/>
</dbReference>
<keyword evidence="1" id="KW-1133">Transmembrane helix</keyword>
<feature type="transmembrane region" description="Helical" evidence="1">
    <location>
        <begin position="489"/>
        <end position="517"/>
    </location>
</feature>
<dbReference type="RefSeq" id="WP_340359600.1">
    <property type="nucleotide sequence ID" value="NZ_JBBKZU010000012.1"/>
</dbReference>
<protein>
    <submittedName>
        <fullName evidence="3">Cbb3-type cytochrome c oxidase subunit I</fullName>
    </submittedName>
</protein>
<dbReference type="Proteomes" id="UP001365846">
    <property type="component" value="Unassembled WGS sequence"/>
</dbReference>
<gene>
    <name evidence="3" type="ORF">WKW77_25045</name>
</gene>
<dbReference type="PANTHER" id="PTHR10422:SF38">
    <property type="entry name" value="CYTOCHROME B SUBUNIT OF NITRIC OXIDE REDUCTASE"/>
    <property type="match status" value="1"/>
</dbReference>
<feature type="transmembrane region" description="Helical" evidence="1">
    <location>
        <begin position="686"/>
        <end position="709"/>
    </location>
</feature>
<dbReference type="InterPro" id="IPR000883">
    <property type="entry name" value="Cyt_C_Oxase_1"/>
</dbReference>
<dbReference type="Pfam" id="PF22085">
    <property type="entry name" value="NorB_cytochrome_c-like"/>
    <property type="match status" value="1"/>
</dbReference>
<feature type="transmembrane region" description="Helical" evidence="1">
    <location>
        <begin position="562"/>
        <end position="583"/>
    </location>
</feature>
<evidence type="ECO:0000259" key="2">
    <source>
        <dbReference type="Pfam" id="PF22085"/>
    </source>
</evidence>
<feature type="transmembrane region" description="Helical" evidence="1">
    <location>
        <begin position="742"/>
        <end position="761"/>
    </location>
</feature>
<comment type="caution">
    <text evidence="3">The sequence shown here is derived from an EMBL/GenBank/DDBJ whole genome shotgun (WGS) entry which is preliminary data.</text>
</comment>
<dbReference type="PANTHER" id="PTHR10422">
    <property type="entry name" value="CYTOCHROME C OXIDASE SUBUNIT 1"/>
    <property type="match status" value="1"/>
</dbReference>
<evidence type="ECO:0000313" key="3">
    <source>
        <dbReference type="EMBL" id="MEJ8814370.1"/>
    </source>
</evidence>
<feature type="transmembrane region" description="Helical" evidence="1">
    <location>
        <begin position="297"/>
        <end position="318"/>
    </location>
</feature>